<comment type="caution">
    <text evidence="8">The sequence shown here is derived from an EMBL/GenBank/DDBJ whole genome shotgun (WGS) entry which is preliminary data.</text>
</comment>
<dbReference type="InterPro" id="IPR009056">
    <property type="entry name" value="Cyt_c-like_dom"/>
</dbReference>
<proteinExistence type="predicted"/>
<dbReference type="Gene3D" id="1.10.760.10">
    <property type="entry name" value="Cytochrome c-like domain"/>
    <property type="match status" value="2"/>
</dbReference>
<dbReference type="PROSITE" id="PS51007">
    <property type="entry name" value="CYTC"/>
    <property type="match status" value="1"/>
</dbReference>
<dbReference type="GO" id="GO:0030313">
    <property type="term" value="C:cell envelope"/>
    <property type="evidence" value="ECO:0007669"/>
    <property type="project" value="UniProtKB-SubCell"/>
</dbReference>
<feature type="domain" description="Cytochrome c" evidence="7">
    <location>
        <begin position="304"/>
        <end position="419"/>
    </location>
</feature>
<protein>
    <submittedName>
        <fullName evidence="8">Cytochrome c peroxidase</fullName>
        <ecNumber evidence="8">1.11.1.5</ecNumber>
    </submittedName>
</protein>
<accession>A0AAJ2BB26</accession>
<reference evidence="8" key="1">
    <citation type="submission" date="2023-08" db="EMBL/GenBank/DDBJ databases">
        <title>Functional and genomic diversity of the sorghum phyllosphere microbiome.</title>
        <authorList>
            <person name="Shade A."/>
        </authorList>
    </citation>
    <scope>NUCLEOTIDE SEQUENCE</scope>
    <source>
        <strain evidence="8">SORGH_AS_0974</strain>
    </source>
</reference>
<keyword evidence="5 6" id="KW-0408">Iron</keyword>
<evidence type="ECO:0000313" key="8">
    <source>
        <dbReference type="EMBL" id="MDR6101737.1"/>
    </source>
</evidence>
<dbReference type="GO" id="GO:0020037">
    <property type="term" value="F:heme binding"/>
    <property type="evidence" value="ECO:0007669"/>
    <property type="project" value="InterPro"/>
</dbReference>
<dbReference type="InterPro" id="IPR036909">
    <property type="entry name" value="Cyt_c-like_dom_sf"/>
</dbReference>
<dbReference type="EC" id="1.11.1.5" evidence="8"/>
<evidence type="ECO:0000256" key="1">
    <source>
        <dbReference type="ARBA" id="ARBA00004196"/>
    </source>
</evidence>
<dbReference type="InterPro" id="IPR051395">
    <property type="entry name" value="Cytochrome_c_Peroxidase/MauG"/>
</dbReference>
<evidence type="ECO:0000256" key="6">
    <source>
        <dbReference type="PROSITE-ProRule" id="PRU00433"/>
    </source>
</evidence>
<keyword evidence="8" id="KW-0575">Peroxidase</keyword>
<dbReference type="RefSeq" id="WP_309770655.1">
    <property type="nucleotide sequence ID" value="NZ_JAVIZC010000002.1"/>
</dbReference>
<evidence type="ECO:0000256" key="5">
    <source>
        <dbReference type="ARBA" id="ARBA00023004"/>
    </source>
</evidence>
<dbReference type="SUPFAM" id="SSF46626">
    <property type="entry name" value="Cytochrome c"/>
    <property type="match status" value="2"/>
</dbReference>
<gene>
    <name evidence="8" type="ORF">QE369_001934</name>
</gene>
<dbReference type="PANTHER" id="PTHR30600">
    <property type="entry name" value="CYTOCHROME C PEROXIDASE-RELATED"/>
    <property type="match status" value="1"/>
</dbReference>
<dbReference type="GO" id="GO:0004130">
    <property type="term" value="F:cytochrome-c peroxidase activity"/>
    <property type="evidence" value="ECO:0007669"/>
    <property type="project" value="UniProtKB-EC"/>
</dbReference>
<dbReference type="AlphaFoldDB" id="A0AAJ2BB26"/>
<dbReference type="PANTHER" id="PTHR30600:SF7">
    <property type="entry name" value="CYTOCHROME C PEROXIDASE-RELATED"/>
    <property type="match status" value="1"/>
</dbReference>
<name>A0AAJ2BB26_9HYPH</name>
<organism evidence="8 9">
    <name type="scientific">Agrobacterium larrymoorei</name>
    <dbReference type="NCBI Taxonomy" id="160699"/>
    <lineage>
        <taxon>Bacteria</taxon>
        <taxon>Pseudomonadati</taxon>
        <taxon>Pseudomonadota</taxon>
        <taxon>Alphaproteobacteria</taxon>
        <taxon>Hyphomicrobiales</taxon>
        <taxon>Rhizobiaceae</taxon>
        <taxon>Rhizobium/Agrobacterium group</taxon>
        <taxon>Agrobacterium</taxon>
    </lineage>
</organism>
<dbReference type="EMBL" id="JAVIZC010000002">
    <property type="protein sequence ID" value="MDR6101737.1"/>
    <property type="molecule type" value="Genomic_DNA"/>
</dbReference>
<dbReference type="GO" id="GO:0046872">
    <property type="term" value="F:metal ion binding"/>
    <property type="evidence" value="ECO:0007669"/>
    <property type="project" value="UniProtKB-KW"/>
</dbReference>
<evidence type="ECO:0000259" key="7">
    <source>
        <dbReference type="PROSITE" id="PS51007"/>
    </source>
</evidence>
<keyword evidence="2 6" id="KW-0349">Heme</keyword>
<keyword evidence="3 6" id="KW-0479">Metal-binding</keyword>
<evidence type="ECO:0000313" key="9">
    <source>
        <dbReference type="Proteomes" id="UP001255601"/>
    </source>
</evidence>
<evidence type="ECO:0000256" key="2">
    <source>
        <dbReference type="ARBA" id="ARBA00022617"/>
    </source>
</evidence>
<dbReference type="Pfam" id="PF03150">
    <property type="entry name" value="CCP_MauG"/>
    <property type="match status" value="1"/>
</dbReference>
<dbReference type="GO" id="GO:0009055">
    <property type="term" value="F:electron transfer activity"/>
    <property type="evidence" value="ECO:0007669"/>
    <property type="project" value="InterPro"/>
</dbReference>
<evidence type="ECO:0000256" key="4">
    <source>
        <dbReference type="ARBA" id="ARBA00023002"/>
    </source>
</evidence>
<comment type="subcellular location">
    <subcellularLocation>
        <location evidence="1">Cell envelope</location>
    </subcellularLocation>
</comment>
<dbReference type="InterPro" id="IPR004852">
    <property type="entry name" value="Di-haem_cyt_c_peroxidsae"/>
</dbReference>
<dbReference type="Proteomes" id="UP001255601">
    <property type="component" value="Unassembled WGS sequence"/>
</dbReference>
<sequence length="430" mass="47157">MRFDNSFKQKQPLFPRSRRERQKKCLFVHQRYVHTESRSEVGSQAISISICTRDNWINRGCSRGVPGRYLRKVPTMRHANKLSACYLSPVGAVAPSSQPGPRPPIWKAGRVGGLLFLLSASALLMTTGPLFPEALSEAEPVSSVPLSNQLNASKVHLGRALFSDTRLSGNNGISCASCHRPDQGFTDGKPAAHSLVPLDKLPNTPTLLNIGLNAMFNWNGRVPDLQEQVIGVVENRRAMGGKWDQIIPRLEEDHRLSKSFDAIYEDGITSTNVANAIAEYEKSLLTPNAPLDRFLRGDQTALSEEARNGYDLFKSYGCISCHQGVNVGGNMLQVFGIFGRPPTVNMDVTGSAENTGIADVGPVFRVPGLRNVEKTAPYFHDGSAATLPEAIETMATYQLGRRISREDITKIEAFLKSLSGEYDDSGISER</sequence>
<evidence type="ECO:0000256" key="3">
    <source>
        <dbReference type="ARBA" id="ARBA00022723"/>
    </source>
</evidence>
<keyword evidence="4 8" id="KW-0560">Oxidoreductase</keyword>